<accession>A0A1I7ERD8</accession>
<dbReference type="Proteomes" id="UP000198844">
    <property type="component" value="Unassembled WGS sequence"/>
</dbReference>
<dbReference type="AlphaFoldDB" id="A0A1I7ERD8"/>
<sequence length="48" mass="5389">MLTESEQIAFFRIVHLLSELAHAALPHAPGKDIVLSAERRKRCVYSLA</sequence>
<gene>
    <name evidence="1" type="ORF">SAMN05192563_10572</name>
</gene>
<protein>
    <submittedName>
        <fullName evidence="1">Uncharacterized protein</fullName>
    </submittedName>
</protein>
<dbReference type="RefSeq" id="WP_167378546.1">
    <property type="nucleotide sequence ID" value="NZ_FPBH01000057.1"/>
</dbReference>
<name>A0A1I7ERD8_9BURK</name>
<evidence type="ECO:0000313" key="1">
    <source>
        <dbReference type="EMBL" id="SFU26491.1"/>
    </source>
</evidence>
<dbReference type="EMBL" id="FPBH01000057">
    <property type="protein sequence ID" value="SFU26491.1"/>
    <property type="molecule type" value="Genomic_DNA"/>
</dbReference>
<organism evidence="1 2">
    <name type="scientific">Paraburkholderia aspalathi</name>
    <dbReference type="NCBI Taxonomy" id="1324617"/>
    <lineage>
        <taxon>Bacteria</taxon>
        <taxon>Pseudomonadati</taxon>
        <taxon>Pseudomonadota</taxon>
        <taxon>Betaproteobacteria</taxon>
        <taxon>Burkholderiales</taxon>
        <taxon>Burkholderiaceae</taxon>
        <taxon>Paraburkholderia</taxon>
    </lineage>
</organism>
<reference evidence="1 2" key="1">
    <citation type="submission" date="2016-10" db="EMBL/GenBank/DDBJ databases">
        <authorList>
            <person name="de Groot N.N."/>
        </authorList>
    </citation>
    <scope>NUCLEOTIDE SEQUENCE [LARGE SCALE GENOMIC DNA]</scope>
    <source>
        <strain evidence="1 2">LMG 27731</strain>
    </source>
</reference>
<proteinExistence type="predicted"/>
<evidence type="ECO:0000313" key="2">
    <source>
        <dbReference type="Proteomes" id="UP000198844"/>
    </source>
</evidence>